<evidence type="ECO:0000313" key="2">
    <source>
        <dbReference type="Proteomes" id="UP000284451"/>
    </source>
</evidence>
<protein>
    <submittedName>
        <fullName evidence="1">Uncharacterized protein</fullName>
    </submittedName>
</protein>
<dbReference type="AlphaFoldDB" id="A0A443KQ60"/>
<dbReference type="EMBL" id="SAUY01000001">
    <property type="protein sequence ID" value="RWR34996.1"/>
    <property type="molecule type" value="Genomic_DNA"/>
</dbReference>
<accession>A0A443KQ60</accession>
<reference evidence="1 2" key="1">
    <citation type="submission" date="2019-01" db="EMBL/GenBank/DDBJ databases">
        <title>Sinorhodobacter populi sp. nov. isolated from the symptomatic bark tissue of Populus euramericana canker.</title>
        <authorList>
            <person name="Xu G."/>
        </authorList>
    </citation>
    <scope>NUCLEOTIDE SEQUENCE [LARGE SCALE GENOMIC DNA]</scope>
    <source>
        <strain evidence="1 2">07D10-4-3</strain>
    </source>
</reference>
<gene>
    <name evidence="1" type="ORF">D2T29_00525</name>
</gene>
<sequence length="101" mass="11320">MSDFHDRERDIAAEGHRAAMFYAKQDRASEKRASLSLGDALPARMKEIREVYIPAYRECGAAGSFAIAMMNDALTRAERALAAGDLTKMISVYQELMEFKI</sequence>
<organism evidence="1 2">
    <name type="scientific">Paenirhodobacter populi</name>
    <dbReference type="NCBI Taxonomy" id="2306993"/>
    <lineage>
        <taxon>Bacteria</taxon>
        <taxon>Pseudomonadati</taxon>
        <taxon>Pseudomonadota</taxon>
        <taxon>Alphaproteobacteria</taxon>
        <taxon>Rhodobacterales</taxon>
        <taxon>Rhodobacter group</taxon>
        <taxon>Paenirhodobacter</taxon>
    </lineage>
</organism>
<reference evidence="1 2" key="2">
    <citation type="submission" date="2019-01" db="EMBL/GenBank/DDBJ databases">
        <authorList>
            <person name="Li Y."/>
        </authorList>
    </citation>
    <scope>NUCLEOTIDE SEQUENCE [LARGE SCALE GENOMIC DNA]</scope>
    <source>
        <strain evidence="1 2">07D10-4-3</strain>
    </source>
</reference>
<comment type="caution">
    <text evidence="1">The sequence shown here is derived from an EMBL/GenBank/DDBJ whole genome shotgun (WGS) entry which is preliminary data.</text>
</comment>
<name>A0A443KQ60_9RHOB</name>
<evidence type="ECO:0000313" key="1">
    <source>
        <dbReference type="EMBL" id="RWR34996.1"/>
    </source>
</evidence>
<dbReference type="RefSeq" id="WP_128230913.1">
    <property type="nucleotide sequence ID" value="NZ_SAUY01000001.1"/>
</dbReference>
<dbReference type="Proteomes" id="UP000284451">
    <property type="component" value="Unassembled WGS sequence"/>
</dbReference>
<proteinExistence type="predicted"/>